<dbReference type="Gene3D" id="3.40.50.720">
    <property type="entry name" value="NAD(P)-binding Rossmann-like Domain"/>
    <property type="match status" value="1"/>
</dbReference>
<dbReference type="EMBL" id="JACMRX010000004">
    <property type="protein sequence ID" value="KAF7991236.1"/>
    <property type="molecule type" value="Genomic_DNA"/>
</dbReference>
<evidence type="ECO:0000313" key="15">
    <source>
        <dbReference type="Proteomes" id="UP000639338"/>
    </source>
</evidence>
<protein>
    <recommendedName>
        <fullName evidence="10">Short-chain dehydrogenase/reductase 3</fullName>
    </recommendedName>
    <alternativeName>
        <fullName evidence="11">Retinal short-chain dehydrogenase/reductase 1</fullName>
    </alternativeName>
</protein>
<evidence type="ECO:0000256" key="5">
    <source>
        <dbReference type="ARBA" id="ARBA00022989"/>
    </source>
</evidence>
<dbReference type="GO" id="GO:0005811">
    <property type="term" value="C:lipid droplet"/>
    <property type="evidence" value="ECO:0007669"/>
    <property type="project" value="TreeGrafter"/>
</dbReference>
<dbReference type="GO" id="GO:0016020">
    <property type="term" value="C:membrane"/>
    <property type="evidence" value="ECO:0007669"/>
    <property type="project" value="UniProtKB-SubCell"/>
</dbReference>
<keyword evidence="5 13" id="KW-1133">Transmembrane helix</keyword>
<evidence type="ECO:0000256" key="6">
    <source>
        <dbReference type="ARBA" id="ARBA00023002"/>
    </source>
</evidence>
<organism evidence="14 15">
    <name type="scientific">Aphidius gifuensis</name>
    <name type="common">Parasitoid wasp</name>
    <dbReference type="NCBI Taxonomy" id="684658"/>
    <lineage>
        <taxon>Eukaryota</taxon>
        <taxon>Metazoa</taxon>
        <taxon>Ecdysozoa</taxon>
        <taxon>Arthropoda</taxon>
        <taxon>Hexapoda</taxon>
        <taxon>Insecta</taxon>
        <taxon>Pterygota</taxon>
        <taxon>Neoptera</taxon>
        <taxon>Endopterygota</taxon>
        <taxon>Hymenoptera</taxon>
        <taxon>Apocrita</taxon>
        <taxon>Ichneumonoidea</taxon>
        <taxon>Braconidae</taxon>
        <taxon>Aphidiinae</taxon>
        <taxon>Aphidius</taxon>
    </lineage>
</organism>
<keyword evidence="15" id="KW-1185">Reference proteome</keyword>
<evidence type="ECO:0000256" key="8">
    <source>
        <dbReference type="ARBA" id="ARBA00023136"/>
    </source>
</evidence>
<keyword evidence="8 13" id="KW-0472">Membrane</keyword>
<evidence type="ECO:0000256" key="13">
    <source>
        <dbReference type="SAM" id="Phobius"/>
    </source>
</evidence>
<dbReference type="InterPro" id="IPR002347">
    <property type="entry name" value="SDR_fam"/>
</dbReference>
<name>A0A834XS72_APHGI</name>
<dbReference type="PANTHER" id="PTHR24322:SF748">
    <property type="entry name" value="FI23927P1-RELATED"/>
    <property type="match status" value="1"/>
</dbReference>
<keyword evidence="6" id="KW-0560">Oxidoreductase</keyword>
<dbReference type="InterPro" id="IPR036291">
    <property type="entry name" value="NAD(P)-bd_dom_sf"/>
</dbReference>
<evidence type="ECO:0000256" key="1">
    <source>
        <dbReference type="ARBA" id="ARBA00004141"/>
    </source>
</evidence>
<keyword evidence="4" id="KW-0521">NADP</keyword>
<evidence type="ECO:0000313" key="14">
    <source>
        <dbReference type="EMBL" id="KAF7991236.1"/>
    </source>
</evidence>
<accession>A0A834XS72</accession>
<dbReference type="FunFam" id="3.40.50.720:FF:000131">
    <property type="entry name" value="Short-chain dehydrogenase/reductase 3"/>
    <property type="match status" value="1"/>
</dbReference>
<keyword evidence="7" id="KW-0443">Lipid metabolism</keyword>
<keyword evidence="3 13" id="KW-0812">Transmembrane</keyword>
<dbReference type="OrthoDB" id="10253736at2759"/>
<dbReference type="PANTHER" id="PTHR24322">
    <property type="entry name" value="PKSB"/>
    <property type="match status" value="1"/>
</dbReference>
<evidence type="ECO:0000256" key="2">
    <source>
        <dbReference type="ARBA" id="ARBA00006484"/>
    </source>
</evidence>
<dbReference type="AlphaFoldDB" id="A0A834XS72"/>
<evidence type="ECO:0000256" key="3">
    <source>
        <dbReference type="ARBA" id="ARBA00022692"/>
    </source>
</evidence>
<sequence length="321" mass="35648">MDLRNKLSIACDIFLFIFTALIDIIRSFFKSLIPRKYRCKKINNEIVLITGGARGLGRLLSIRLAALGAHVVIWGTNETGIKKVVNEIKSLNGKCTGYVCDITDKQEIYKTANIIKKEIGNVTIIINNAGIAYGKAFVDTNDDEIEKIFKINIISHFSINKSFLPEMMKNNHGHIVTISSIAGLIGSYNFTSYSATKFAEVGYHKSLDADLKIGGYDGVQTTLACPYYFHSVGLCPNVKPRFPAALEPNYVAEEIVFGILTNKKNVILPGYFGLFIPFIELLPRQSYIKVMKKICDVDATMESFNNTSNVNEAVANTCMSI</sequence>
<evidence type="ECO:0000256" key="11">
    <source>
        <dbReference type="ARBA" id="ARBA00082544"/>
    </source>
</evidence>
<proteinExistence type="inferred from homology"/>
<gene>
    <name evidence="14" type="ORF">HCN44_002798</name>
</gene>
<evidence type="ECO:0000256" key="9">
    <source>
        <dbReference type="ARBA" id="ARBA00059620"/>
    </source>
</evidence>
<evidence type="ECO:0000256" key="10">
    <source>
        <dbReference type="ARBA" id="ARBA00068717"/>
    </source>
</evidence>
<dbReference type="PRINTS" id="PR00081">
    <property type="entry name" value="GDHRDH"/>
</dbReference>
<evidence type="ECO:0000256" key="12">
    <source>
        <dbReference type="RuleBase" id="RU000363"/>
    </source>
</evidence>
<feature type="transmembrane region" description="Helical" evidence="13">
    <location>
        <begin position="7"/>
        <end position="29"/>
    </location>
</feature>
<dbReference type="CDD" id="cd05339">
    <property type="entry name" value="17beta-HSDXI-like_SDR_c"/>
    <property type="match status" value="1"/>
</dbReference>
<reference evidence="14 15" key="1">
    <citation type="submission" date="2020-08" db="EMBL/GenBank/DDBJ databases">
        <title>Aphidius gifuensis genome sequencing and assembly.</title>
        <authorList>
            <person name="Du Z."/>
        </authorList>
    </citation>
    <scope>NUCLEOTIDE SEQUENCE [LARGE SCALE GENOMIC DNA]</scope>
    <source>
        <strain evidence="14">YNYX2018</strain>
        <tissue evidence="14">Adults</tissue>
    </source>
</reference>
<comment type="subcellular location">
    <subcellularLocation>
        <location evidence="1">Membrane</location>
        <topology evidence="1">Multi-pass membrane protein</topology>
    </subcellularLocation>
</comment>
<dbReference type="Pfam" id="PF00106">
    <property type="entry name" value="adh_short"/>
    <property type="match status" value="1"/>
</dbReference>
<evidence type="ECO:0000256" key="4">
    <source>
        <dbReference type="ARBA" id="ARBA00022857"/>
    </source>
</evidence>
<evidence type="ECO:0000256" key="7">
    <source>
        <dbReference type="ARBA" id="ARBA00023098"/>
    </source>
</evidence>
<comment type="similarity">
    <text evidence="2 12">Belongs to the short-chain dehydrogenases/reductases (SDR) family.</text>
</comment>
<comment type="function">
    <text evidence="9">Catalyzes the reduction of all-trans-retinal to all-trans-retinol in the presence of NADPH.</text>
</comment>
<dbReference type="SUPFAM" id="SSF51735">
    <property type="entry name" value="NAD(P)-binding Rossmann-fold domains"/>
    <property type="match status" value="1"/>
</dbReference>
<dbReference type="PRINTS" id="PR00080">
    <property type="entry name" value="SDRFAMILY"/>
</dbReference>
<comment type="caution">
    <text evidence="14">The sequence shown here is derived from an EMBL/GenBank/DDBJ whole genome shotgun (WGS) entry which is preliminary data.</text>
</comment>
<dbReference type="Proteomes" id="UP000639338">
    <property type="component" value="Unassembled WGS sequence"/>
</dbReference>
<dbReference type="GO" id="GO:0052650">
    <property type="term" value="F:all-trans-retinol dehydrogenase (NADP+) activity"/>
    <property type="evidence" value="ECO:0007669"/>
    <property type="project" value="UniProtKB-ARBA"/>
</dbReference>